<dbReference type="GeneID" id="91087024"/>
<feature type="compositionally biased region" description="Polar residues" evidence="3">
    <location>
        <begin position="490"/>
        <end position="510"/>
    </location>
</feature>
<feature type="region of interest" description="Disordered" evidence="3">
    <location>
        <begin position="22"/>
        <end position="148"/>
    </location>
</feature>
<accession>A0AAJ8M0P2</accession>
<reference evidence="5" key="1">
    <citation type="submission" date="2016-06" db="EMBL/GenBank/DDBJ databases">
        <authorList>
            <person name="Cuomo C."/>
            <person name="Litvintseva A."/>
            <person name="Heitman J."/>
            <person name="Chen Y."/>
            <person name="Sun S."/>
            <person name="Springer D."/>
            <person name="Dromer F."/>
            <person name="Young S."/>
            <person name="Zeng Q."/>
            <person name="Chapman S."/>
            <person name="Gujja S."/>
            <person name="Saif S."/>
            <person name="Birren B."/>
        </authorList>
    </citation>
    <scope>NUCLEOTIDE SEQUENCE</scope>
    <source>
        <strain evidence="5">CBS 7841</strain>
    </source>
</reference>
<dbReference type="RefSeq" id="XP_066068330.1">
    <property type="nucleotide sequence ID" value="XM_066212233.1"/>
</dbReference>
<dbReference type="Proteomes" id="UP000094043">
    <property type="component" value="Chromosome 3"/>
</dbReference>
<feature type="compositionally biased region" description="Polar residues" evidence="3">
    <location>
        <begin position="395"/>
        <end position="410"/>
    </location>
</feature>
<sequence>MDQSPKDQTGAEHNALKLFVMTSPDHLASPAPPVRSPSTNAFPNGDLHAAYKGYLPGVSNTPPPNPPPYIPPPQHALPPDPIHLLSAQPQWNTVPQNGWRVPQGPSSFAAYRARPSGTRYTGGRPGSAQDSRDKRRRDRDKERDDEREIEEEVISTIFVVGFPEDMSEREFQNIFSFASGFEAATLKFPSGSSRAREPAAALLAELQALAANQAQGGEGLEGYAGNLEEAFSSLTMATASTSQSTTPSAPVSLTPSAPSTAHLSSSSLPPLPTNSGRRQTIGFARFKTRVDALAARDHLQGKKIDQLTGATLKAEMAKKNLHTKKSSGEELVGFLLRGRLGLPAAGSMSAQETPVQAQVTTQAQGAREAWEAWQSDTPSEQGNLPFLRNEEAKNSHQAHSAPFGSTQPTLTPIATSQIQKINIDPAETGLKSPGSQRPTDSKALLALAEEADALEGWNVGSVGMLNYPTQSHPPQQTHQSHSVPPRRALGSQSSVTPTTGGYGLGSSNSGFGRDYGEMEANPGSSAQANATGAGTGASGLGGRALGTNPADQNPPINTLYVGNLPAVSPPTHPPNFLEESLRALFSRCPGFKRMSYRQKINGPMCFVEFDEVGYAGMAIKDLYGHNLGGLVKGGIRLSYSKNSLGQRGSYHPSQINTSSASLYSGLAHNVPLAGMGMSSPTSASHTLPPTSEVNGTALGPVGSGGNNGSASAGAGGFGFGNGFGGATGGLVGPASAPVGETRRESATTSTHSSLSNGTLTANGPSPSSVNSAAQSGSAHGNSGFGPNMLGTSLSPTAQPFNISPPLTSPRSRYFASLPLSSGQGGQGQSPQVPGKLSPTESSSSYTNPTSNSMPSTSGVGIPIPTTFQTTFKPFDDTSVPSSSTSLSTSIMSGFSPVSPFRIPTSSWVSSSVVAGSSAHEVGSRGKGVGSIPLSDYPGFGYGGSVPLGSLNGAASAWGHSERRD</sequence>
<evidence type="ECO:0000313" key="5">
    <source>
        <dbReference type="EMBL" id="WVN87630.1"/>
    </source>
</evidence>
<name>A0AAJ8M0P2_9TREE</name>
<dbReference type="SMART" id="SM00360">
    <property type="entry name" value="RRM"/>
    <property type="match status" value="2"/>
</dbReference>
<feature type="region of interest" description="Disordered" evidence="3">
    <location>
        <begin position="677"/>
        <end position="707"/>
    </location>
</feature>
<dbReference type="EMBL" id="CP143786">
    <property type="protein sequence ID" value="WVN87630.1"/>
    <property type="molecule type" value="Genomic_DNA"/>
</dbReference>
<dbReference type="PANTHER" id="PTHR10501">
    <property type="entry name" value="U1 SMALL NUCLEAR RIBONUCLEOPROTEIN A/U2 SMALL NUCLEAR RIBONUCLEOPROTEIN B"/>
    <property type="match status" value="1"/>
</dbReference>
<organism evidence="5 6">
    <name type="scientific">Cryptococcus depauperatus CBS 7841</name>
    <dbReference type="NCBI Taxonomy" id="1295531"/>
    <lineage>
        <taxon>Eukaryota</taxon>
        <taxon>Fungi</taxon>
        <taxon>Dikarya</taxon>
        <taxon>Basidiomycota</taxon>
        <taxon>Agaricomycotina</taxon>
        <taxon>Tremellomycetes</taxon>
        <taxon>Tremellales</taxon>
        <taxon>Cryptococcaceae</taxon>
        <taxon>Cryptococcus</taxon>
    </lineage>
</organism>
<dbReference type="PROSITE" id="PS50102">
    <property type="entry name" value="RRM"/>
    <property type="match status" value="1"/>
</dbReference>
<dbReference type="KEGG" id="cdep:91087024"/>
<feature type="compositionally biased region" description="Gly residues" evidence="3">
    <location>
        <begin position="533"/>
        <end position="544"/>
    </location>
</feature>
<dbReference type="SUPFAM" id="SSF54928">
    <property type="entry name" value="RNA-binding domain, RBD"/>
    <property type="match status" value="2"/>
</dbReference>
<evidence type="ECO:0000256" key="1">
    <source>
        <dbReference type="ARBA" id="ARBA00022884"/>
    </source>
</evidence>
<proteinExistence type="predicted"/>
<dbReference type="Pfam" id="PF00076">
    <property type="entry name" value="RRM_1"/>
    <property type="match status" value="1"/>
</dbReference>
<dbReference type="AlphaFoldDB" id="A0AAJ8M0P2"/>
<reference evidence="5" key="2">
    <citation type="journal article" date="2022" name="Elife">
        <title>Obligate sexual reproduction of a homothallic fungus closely related to the Cryptococcus pathogenic species complex.</title>
        <authorList>
            <person name="Passer A.R."/>
            <person name="Clancey S.A."/>
            <person name="Shea T."/>
            <person name="David-Palma M."/>
            <person name="Averette A.F."/>
            <person name="Boekhout T."/>
            <person name="Porcel B.M."/>
            <person name="Nowrousian M."/>
            <person name="Cuomo C.A."/>
            <person name="Sun S."/>
            <person name="Heitman J."/>
            <person name="Coelho M.A."/>
        </authorList>
    </citation>
    <scope>NUCLEOTIDE SEQUENCE</scope>
    <source>
        <strain evidence="5">CBS 7841</strain>
    </source>
</reference>
<feature type="compositionally biased region" description="Polar residues" evidence="3">
    <location>
        <begin position="746"/>
        <end position="780"/>
    </location>
</feature>
<reference evidence="5" key="3">
    <citation type="submission" date="2024-01" db="EMBL/GenBank/DDBJ databases">
        <authorList>
            <person name="Coelho M.A."/>
            <person name="David-Palma M."/>
            <person name="Shea T."/>
            <person name="Sun S."/>
            <person name="Cuomo C.A."/>
            <person name="Heitman J."/>
        </authorList>
    </citation>
    <scope>NUCLEOTIDE SEQUENCE</scope>
    <source>
        <strain evidence="5">CBS 7841</strain>
    </source>
</reference>
<feature type="compositionally biased region" description="Low complexity" evidence="3">
    <location>
        <begin position="238"/>
        <end position="268"/>
    </location>
</feature>
<feature type="domain" description="RRM" evidence="4">
    <location>
        <begin position="557"/>
        <end position="642"/>
    </location>
</feature>
<evidence type="ECO:0000259" key="4">
    <source>
        <dbReference type="PROSITE" id="PS50102"/>
    </source>
</evidence>
<feature type="compositionally biased region" description="Low complexity" evidence="3">
    <location>
        <begin position="468"/>
        <end position="482"/>
    </location>
</feature>
<feature type="region of interest" description="Disordered" evidence="3">
    <location>
        <begin position="465"/>
        <end position="552"/>
    </location>
</feature>
<dbReference type="InterPro" id="IPR000504">
    <property type="entry name" value="RRM_dom"/>
</dbReference>
<dbReference type="InterPro" id="IPR012677">
    <property type="entry name" value="Nucleotide-bd_a/b_plait_sf"/>
</dbReference>
<dbReference type="Gene3D" id="3.30.70.330">
    <property type="match status" value="2"/>
</dbReference>
<feature type="compositionally biased region" description="Polar residues" evidence="3">
    <location>
        <begin position="678"/>
        <end position="694"/>
    </location>
</feature>
<feature type="compositionally biased region" description="Low complexity" evidence="3">
    <location>
        <begin position="837"/>
        <end position="857"/>
    </location>
</feature>
<dbReference type="FunFam" id="3.30.70.330:FF:000428">
    <property type="entry name" value="Related to WHI3-involved in regulation of cell size"/>
    <property type="match status" value="1"/>
</dbReference>
<keyword evidence="6" id="KW-1185">Reference proteome</keyword>
<keyword evidence="1 2" id="KW-0694">RNA-binding</keyword>
<protein>
    <recommendedName>
        <fullName evidence="4">RRM domain-containing protein</fullName>
    </recommendedName>
</protein>
<feature type="compositionally biased region" description="Low complexity" evidence="3">
    <location>
        <begin position="523"/>
        <end position="532"/>
    </location>
</feature>
<evidence type="ECO:0000256" key="2">
    <source>
        <dbReference type="PROSITE-ProRule" id="PRU00176"/>
    </source>
</evidence>
<evidence type="ECO:0000256" key="3">
    <source>
        <dbReference type="SAM" id="MobiDB-lite"/>
    </source>
</evidence>
<feature type="region of interest" description="Disordered" evidence="3">
    <location>
        <begin position="391"/>
        <end position="410"/>
    </location>
</feature>
<feature type="region of interest" description="Disordered" evidence="3">
    <location>
        <begin position="238"/>
        <end position="278"/>
    </location>
</feature>
<feature type="region of interest" description="Disordered" evidence="3">
    <location>
        <begin position="733"/>
        <end position="859"/>
    </location>
</feature>
<feature type="compositionally biased region" description="Polar residues" evidence="3">
    <location>
        <begin position="789"/>
        <end position="810"/>
    </location>
</feature>
<feature type="compositionally biased region" description="Polar residues" evidence="3">
    <location>
        <begin position="87"/>
        <end position="96"/>
    </location>
</feature>
<feature type="compositionally biased region" description="Pro residues" evidence="3">
    <location>
        <begin position="61"/>
        <end position="81"/>
    </location>
</feature>
<gene>
    <name evidence="5" type="ORF">L203_102813</name>
</gene>
<evidence type="ECO:0000313" key="6">
    <source>
        <dbReference type="Proteomes" id="UP000094043"/>
    </source>
</evidence>
<dbReference type="GO" id="GO:0003723">
    <property type="term" value="F:RNA binding"/>
    <property type="evidence" value="ECO:0007669"/>
    <property type="project" value="UniProtKB-UniRule"/>
</dbReference>
<dbReference type="InterPro" id="IPR035979">
    <property type="entry name" value="RBD_domain_sf"/>
</dbReference>